<organism evidence="1">
    <name type="scientific">human gut metagenome</name>
    <dbReference type="NCBI Taxonomy" id="408170"/>
    <lineage>
        <taxon>unclassified sequences</taxon>
        <taxon>metagenomes</taxon>
        <taxon>organismal metagenomes</taxon>
    </lineage>
</organism>
<accession>K1U204</accession>
<name>K1U204_9ZZZZ</name>
<sequence length="27" mass="3081">QSRIARLKQIEAMEADGTFEVTSKERS</sequence>
<dbReference type="AlphaFoldDB" id="K1U204"/>
<comment type="caution">
    <text evidence="1">The sequence shown here is derived from an EMBL/GenBank/DDBJ whole genome shotgun (WGS) entry which is preliminary data.</text>
</comment>
<gene>
    <name evidence="1" type="ORF">LEA_05976</name>
</gene>
<evidence type="ECO:0000313" key="1">
    <source>
        <dbReference type="EMBL" id="EKC73939.1"/>
    </source>
</evidence>
<feature type="non-terminal residue" evidence="1">
    <location>
        <position position="1"/>
    </location>
</feature>
<protein>
    <submittedName>
        <fullName evidence="1">Uncharacterized protein</fullName>
    </submittedName>
</protein>
<proteinExistence type="predicted"/>
<dbReference type="EMBL" id="AJWY01003902">
    <property type="protein sequence ID" value="EKC73939.1"/>
    <property type="molecule type" value="Genomic_DNA"/>
</dbReference>
<reference evidence="1" key="1">
    <citation type="journal article" date="2013" name="Environ. Microbiol.">
        <title>Microbiota from the distal guts of lean and obese adolescents exhibit partial functional redundancy besides clear differences in community structure.</title>
        <authorList>
            <person name="Ferrer M."/>
            <person name="Ruiz A."/>
            <person name="Lanza F."/>
            <person name="Haange S.B."/>
            <person name="Oberbach A."/>
            <person name="Till H."/>
            <person name="Bargiela R."/>
            <person name="Campoy C."/>
            <person name="Segura M.T."/>
            <person name="Richter M."/>
            <person name="von Bergen M."/>
            <person name="Seifert J."/>
            <person name="Suarez A."/>
        </authorList>
    </citation>
    <scope>NUCLEOTIDE SEQUENCE</scope>
</reference>